<accession>A0A3M3Y8X9</accession>
<protein>
    <recommendedName>
        <fullName evidence="3">BIG2 domain-containing protein</fullName>
    </recommendedName>
</protein>
<dbReference type="EMBL" id="RBQB01000400">
    <property type="protein sequence ID" value="RMO78134.1"/>
    <property type="molecule type" value="Genomic_DNA"/>
</dbReference>
<proteinExistence type="predicted"/>
<evidence type="ECO:0000313" key="1">
    <source>
        <dbReference type="EMBL" id="RMO78134.1"/>
    </source>
</evidence>
<dbReference type="InterPro" id="IPR008964">
    <property type="entry name" value="Invasin/intimin_cell_adhesion"/>
</dbReference>
<dbReference type="AlphaFoldDB" id="A0A3M3Y8X9"/>
<dbReference type="Proteomes" id="UP000279372">
    <property type="component" value="Unassembled WGS sequence"/>
</dbReference>
<sequence>MRGGGVWVCDQVTRIGLAAPIESEDTLIYVEKLGLDDLSAPVIVQAPGDLLDLVAVKADIVVTLKKWPFMAAGQRVWLRLEGVAKDGSFLEINIWTAKPLTGTEAQQDLAITVARAEFDKLAEGRQFQVFAKVTLDEDFDDTYAEDFPVLNVAIKPKVSALSVESSEVSLTAAYPKPGSTATVPSGSSKLLVISGGTGPYTFESGDASVVEVDRDGKGLLMARKNGSVRVQVKDSAGQAVDVTVTVTGITTLEYLTYGTYPECEKIARDRGLVIVNLATLRRLRDEGGGKLVIDFPEAPEGQQRDRVVWARDKSDKPGLGYMRRVYYPDVPDNNQHTVTMDSSMAYGFAVTP</sequence>
<gene>
    <name evidence="1" type="ORF">ALQ33_01328</name>
</gene>
<dbReference type="Gene3D" id="2.60.40.1080">
    <property type="match status" value="1"/>
</dbReference>
<evidence type="ECO:0000313" key="2">
    <source>
        <dbReference type="Proteomes" id="UP000279372"/>
    </source>
</evidence>
<name>A0A3M3Y8X9_9PSED</name>
<evidence type="ECO:0008006" key="3">
    <source>
        <dbReference type="Google" id="ProtNLM"/>
    </source>
</evidence>
<organism evidence="1 2">
    <name type="scientific">Pseudomonas syringae pv. philadelphi</name>
    <dbReference type="NCBI Taxonomy" id="251706"/>
    <lineage>
        <taxon>Bacteria</taxon>
        <taxon>Pseudomonadati</taxon>
        <taxon>Pseudomonadota</taxon>
        <taxon>Gammaproteobacteria</taxon>
        <taxon>Pseudomonadales</taxon>
        <taxon>Pseudomonadaceae</taxon>
        <taxon>Pseudomonas</taxon>
    </lineage>
</organism>
<dbReference type="SUPFAM" id="SSF49373">
    <property type="entry name" value="Invasin/intimin cell-adhesion fragments"/>
    <property type="match status" value="1"/>
</dbReference>
<comment type="caution">
    <text evidence="1">The sequence shown here is derived from an EMBL/GenBank/DDBJ whole genome shotgun (WGS) entry which is preliminary data.</text>
</comment>
<reference evidence="1 2" key="1">
    <citation type="submission" date="2018-08" db="EMBL/GenBank/DDBJ databases">
        <title>Recombination of ecologically and evolutionarily significant loci maintains genetic cohesion in the Pseudomonas syringae species complex.</title>
        <authorList>
            <person name="Dillon M."/>
            <person name="Thakur S."/>
            <person name="Almeida R.N.D."/>
            <person name="Weir B.S."/>
            <person name="Guttman D.S."/>
        </authorList>
    </citation>
    <scope>NUCLEOTIDE SEQUENCE [LARGE SCALE GENOMIC DNA]</scope>
    <source>
        <strain evidence="1 2">ICMP 8902</strain>
    </source>
</reference>